<dbReference type="Proteomes" id="UP001575181">
    <property type="component" value="Unassembled WGS sequence"/>
</dbReference>
<evidence type="ECO:0000256" key="1">
    <source>
        <dbReference type="SAM" id="Coils"/>
    </source>
</evidence>
<feature type="transmembrane region" description="Helical" evidence="3">
    <location>
        <begin position="68"/>
        <end position="90"/>
    </location>
</feature>
<feature type="coiled-coil region" evidence="1">
    <location>
        <begin position="96"/>
        <end position="173"/>
    </location>
</feature>
<feature type="compositionally biased region" description="Polar residues" evidence="2">
    <location>
        <begin position="1"/>
        <end position="13"/>
    </location>
</feature>
<keyword evidence="3" id="KW-0472">Membrane</keyword>
<keyword evidence="3" id="KW-0812">Transmembrane</keyword>
<accession>A0ABV4TT97</accession>
<proteinExistence type="predicted"/>
<dbReference type="InterPro" id="IPR007470">
    <property type="entry name" value="HemX"/>
</dbReference>
<reference evidence="4 5" key="1">
    <citation type="submission" date="2024-08" db="EMBL/GenBank/DDBJ databases">
        <title>Whole-genome sequencing of halo(alkali)philic microorganisms from hypersaline lakes.</title>
        <authorList>
            <person name="Sorokin D.Y."/>
            <person name="Merkel A.Y."/>
            <person name="Messina E."/>
            <person name="Yakimov M."/>
        </authorList>
    </citation>
    <scope>NUCLEOTIDE SEQUENCE [LARGE SCALE GENOMIC DNA]</scope>
    <source>
        <strain evidence="4 5">Cl-TMA</strain>
    </source>
</reference>
<evidence type="ECO:0000313" key="4">
    <source>
        <dbReference type="EMBL" id="MFA9460497.1"/>
    </source>
</evidence>
<dbReference type="EMBL" id="JBGUAW010000004">
    <property type="protein sequence ID" value="MFA9460497.1"/>
    <property type="molecule type" value="Genomic_DNA"/>
</dbReference>
<dbReference type="PANTHER" id="PTHR38043:SF1">
    <property type="entry name" value="PROTEIN HEMX"/>
    <property type="match status" value="1"/>
</dbReference>
<evidence type="ECO:0000313" key="5">
    <source>
        <dbReference type="Proteomes" id="UP001575181"/>
    </source>
</evidence>
<dbReference type="Pfam" id="PF04375">
    <property type="entry name" value="HemX"/>
    <property type="match status" value="1"/>
</dbReference>
<dbReference type="RefSeq" id="WP_373655281.1">
    <property type="nucleotide sequence ID" value="NZ_JBGUAW010000004.1"/>
</dbReference>
<dbReference type="PANTHER" id="PTHR38043">
    <property type="entry name" value="PROTEIN HEMX"/>
    <property type="match status" value="1"/>
</dbReference>
<keyword evidence="5" id="KW-1185">Reference proteome</keyword>
<keyword evidence="3" id="KW-1133">Transmembrane helix</keyword>
<name>A0ABV4TT97_9GAMM</name>
<evidence type="ECO:0000256" key="3">
    <source>
        <dbReference type="SAM" id="Phobius"/>
    </source>
</evidence>
<evidence type="ECO:0000256" key="2">
    <source>
        <dbReference type="SAM" id="MobiDB-lite"/>
    </source>
</evidence>
<sequence>MADSNEQPGSDATSGPERMGESLQDNERPESEGAASTGEQGEEQGEAGGDNGGQRPPSNDKGGGRGGLLLGGLALFVALGAGGAGAYFYLQLDRRVEDFATTLANREQQQERLRQELSQDLDQMVRELRSTLEQNSQAQSQLTQRQEELRNRIEQMTQSLQTLRGATQDLQAQLEGGPTYWRLERIETLLVSAERIAQLEEDPEAAYAALKSADQALRDLNAPGWMEVRRSIQSSMTKLEQANNPDLAGIAFKLSSLAESAMDLPVKGVSPPPLGDQEQQAAREEQAEPRGWWGQFVAGLNAFWQDVKSLVRLRRSGKEMEPLLPPDKATFLRHNLVLNLQTARLAALQQRDELYHRSLRESRDWVQRFFDTDSSAVQAFLSSLKSLGDRNITQDLPPVDAPLTTFRQVRKERSE</sequence>
<feature type="region of interest" description="Disordered" evidence="2">
    <location>
        <begin position="1"/>
        <end position="64"/>
    </location>
</feature>
<protein>
    <submittedName>
        <fullName evidence="4">Uroporphyrinogen-III C-methyltransferase</fullName>
    </submittedName>
</protein>
<gene>
    <name evidence="4" type="ORF">ACERLL_06610</name>
</gene>
<comment type="caution">
    <text evidence="4">The sequence shown here is derived from an EMBL/GenBank/DDBJ whole genome shotgun (WGS) entry which is preliminary data.</text>
</comment>
<organism evidence="4 5">
    <name type="scientific">Thiohalorhabdus methylotrophus</name>
    <dbReference type="NCBI Taxonomy" id="3242694"/>
    <lineage>
        <taxon>Bacteria</taxon>
        <taxon>Pseudomonadati</taxon>
        <taxon>Pseudomonadota</taxon>
        <taxon>Gammaproteobacteria</taxon>
        <taxon>Thiohalorhabdales</taxon>
        <taxon>Thiohalorhabdaceae</taxon>
        <taxon>Thiohalorhabdus</taxon>
    </lineage>
</organism>
<keyword evidence="1" id="KW-0175">Coiled coil</keyword>